<dbReference type="PANTHER" id="PTHR22744:SF14">
    <property type="entry name" value="BTB DOMAIN-CONTAINING PROTEIN-RELATED"/>
    <property type="match status" value="1"/>
</dbReference>
<name>A0AAN5CSB3_9BILA</name>
<organism evidence="2 3">
    <name type="scientific">Pristionchus mayeri</name>
    <dbReference type="NCBI Taxonomy" id="1317129"/>
    <lineage>
        <taxon>Eukaryota</taxon>
        <taxon>Metazoa</taxon>
        <taxon>Ecdysozoa</taxon>
        <taxon>Nematoda</taxon>
        <taxon>Chromadorea</taxon>
        <taxon>Rhabditida</taxon>
        <taxon>Rhabditina</taxon>
        <taxon>Diplogasteromorpha</taxon>
        <taxon>Diplogasteroidea</taxon>
        <taxon>Neodiplogasteridae</taxon>
        <taxon>Pristionchus</taxon>
    </lineage>
</organism>
<dbReference type="AlphaFoldDB" id="A0AAN5CSB3"/>
<dbReference type="EMBL" id="BTRK01000004">
    <property type="protein sequence ID" value="GMR49267.1"/>
    <property type="molecule type" value="Genomic_DNA"/>
</dbReference>
<dbReference type="Gene3D" id="3.30.710.10">
    <property type="entry name" value="Potassium Channel Kv1.1, Chain A"/>
    <property type="match status" value="1"/>
</dbReference>
<feature type="non-terminal residue" evidence="2">
    <location>
        <position position="97"/>
    </location>
</feature>
<comment type="caution">
    <text evidence="2">The sequence shown here is derived from an EMBL/GenBank/DDBJ whole genome shotgun (WGS) entry which is preliminary data.</text>
</comment>
<protein>
    <recommendedName>
        <fullName evidence="1">BTB domain-containing protein</fullName>
    </recommendedName>
</protein>
<dbReference type="SUPFAM" id="SSF54695">
    <property type="entry name" value="POZ domain"/>
    <property type="match status" value="1"/>
</dbReference>
<evidence type="ECO:0000313" key="3">
    <source>
        <dbReference type="Proteomes" id="UP001328107"/>
    </source>
</evidence>
<reference evidence="3" key="1">
    <citation type="submission" date="2022-10" db="EMBL/GenBank/DDBJ databases">
        <title>Genome assembly of Pristionchus species.</title>
        <authorList>
            <person name="Yoshida K."/>
            <person name="Sommer R.J."/>
        </authorList>
    </citation>
    <scope>NUCLEOTIDE SEQUENCE [LARGE SCALE GENOMIC DNA]</scope>
    <source>
        <strain evidence="3">RS5460</strain>
    </source>
</reference>
<dbReference type="InterPro" id="IPR000210">
    <property type="entry name" value="BTB/POZ_dom"/>
</dbReference>
<sequence>MHSPVFSKMFFGQFIEREKMEVEQSHYLLQEFVQLLLVFFPEPIESSDQTVFFIAKLADRFEIKGVLNAVEKHLLASRKLTNEMKLRVAESYRFDQL</sequence>
<feature type="domain" description="BTB" evidence="1">
    <location>
        <begin position="1"/>
        <end position="76"/>
    </location>
</feature>
<dbReference type="Pfam" id="PF00651">
    <property type="entry name" value="BTB"/>
    <property type="match status" value="1"/>
</dbReference>
<dbReference type="Proteomes" id="UP001328107">
    <property type="component" value="Unassembled WGS sequence"/>
</dbReference>
<gene>
    <name evidence="2" type="ORF">PMAYCL1PPCAC_19462</name>
</gene>
<evidence type="ECO:0000259" key="1">
    <source>
        <dbReference type="Pfam" id="PF00651"/>
    </source>
</evidence>
<dbReference type="InterPro" id="IPR011333">
    <property type="entry name" value="SKP1/BTB/POZ_sf"/>
</dbReference>
<proteinExistence type="predicted"/>
<dbReference type="PANTHER" id="PTHR22744">
    <property type="entry name" value="HELIX LOOP HELIX PROTEIN 21-RELATED"/>
    <property type="match status" value="1"/>
</dbReference>
<evidence type="ECO:0000313" key="2">
    <source>
        <dbReference type="EMBL" id="GMR49267.1"/>
    </source>
</evidence>
<accession>A0AAN5CSB3</accession>
<keyword evidence="3" id="KW-1185">Reference proteome</keyword>